<reference evidence="2 3" key="1">
    <citation type="journal article" date="2015" name="Genome Announc.">
        <title>Genome Sequence of Mushroom Soft-Rot Pathogen Janthinobacterium agaricidamnosum.</title>
        <authorList>
            <person name="Graupner K."/>
            <person name="Lackner G."/>
            <person name="Hertweck C."/>
        </authorList>
    </citation>
    <scope>NUCLEOTIDE SEQUENCE [LARGE SCALE GENOMIC DNA]</scope>
    <source>
        <strain evidence="3">NBRC 102515 / DSM 9628</strain>
    </source>
</reference>
<sequence length="389" mass="42672">MRRRHLLNMAKDTVPPKPALSKGPTLAQLQNFCGDLDLDMKKMTGQELRGLREMWDAAQASAPPPPPPAQRTAASEPTEFELQEFCLKLDMLPTNAAEREFAIDMWRQAQPKPLPPPQEPVKPEALAPSHADIPHSAVHAAGPTDAQLAPLYQEYGIDQNDPAHREFVADIWQFTQPKRLSADMQQFVGFLDGAGSSPAAALGAAPGIVKKEQRAGPFVIDTRECHADGNCLFHALSGKNLNLAEVTHLRERVAGQVLPNSTADYSADIRDALQDSRTFFSDPVANRAEVDRLLNSTKVPLDHVALAAMQKIPGVFAGSEELGQWCRLENKSATVLSRNGDRVDVISYGKDGKASMVDMQGKSELPQSDRTLYLNNKHWEQVLSVRPAV</sequence>
<keyword evidence="3" id="KW-1185">Reference proteome</keyword>
<dbReference type="AlphaFoldDB" id="W0VBZ8"/>
<organism evidence="2 3">
    <name type="scientific">Janthinobacterium agaricidamnosum NBRC 102515 = DSM 9628</name>
    <dbReference type="NCBI Taxonomy" id="1349767"/>
    <lineage>
        <taxon>Bacteria</taxon>
        <taxon>Pseudomonadati</taxon>
        <taxon>Pseudomonadota</taxon>
        <taxon>Betaproteobacteria</taxon>
        <taxon>Burkholderiales</taxon>
        <taxon>Oxalobacteraceae</taxon>
        <taxon>Janthinobacterium</taxon>
    </lineage>
</organism>
<evidence type="ECO:0008006" key="4">
    <source>
        <dbReference type="Google" id="ProtNLM"/>
    </source>
</evidence>
<dbReference type="Proteomes" id="UP000027604">
    <property type="component" value="Chromosome I"/>
</dbReference>
<evidence type="ECO:0000313" key="3">
    <source>
        <dbReference type="Proteomes" id="UP000027604"/>
    </source>
</evidence>
<dbReference type="EMBL" id="HG322949">
    <property type="protein sequence ID" value="CDG85155.1"/>
    <property type="molecule type" value="Genomic_DNA"/>
</dbReference>
<gene>
    <name evidence="2" type="ORF">GJA_4547</name>
</gene>
<name>W0VBZ8_9BURK</name>
<protein>
    <recommendedName>
        <fullName evidence="4">OTU domain-containing protein</fullName>
    </recommendedName>
</protein>
<feature type="region of interest" description="Disordered" evidence="1">
    <location>
        <begin position="58"/>
        <end position="77"/>
    </location>
</feature>
<dbReference type="HOGENOM" id="CLU_709362_0_0_4"/>
<dbReference type="PATRIC" id="fig|1349767.4.peg.1185"/>
<evidence type="ECO:0000313" key="2">
    <source>
        <dbReference type="EMBL" id="CDG85155.1"/>
    </source>
</evidence>
<accession>W0VBZ8</accession>
<evidence type="ECO:0000256" key="1">
    <source>
        <dbReference type="SAM" id="MobiDB-lite"/>
    </source>
</evidence>
<proteinExistence type="predicted"/>
<dbReference type="KEGG" id="jag:GJA_4547"/>